<accession>A0AAD4M1C7</accession>
<comment type="caution">
    <text evidence="2">The sequence shown here is derived from an EMBL/GenBank/DDBJ whole genome shotgun (WGS) entry which is preliminary data.</text>
</comment>
<feature type="region of interest" description="Disordered" evidence="1">
    <location>
        <begin position="1"/>
        <end position="29"/>
    </location>
</feature>
<protein>
    <submittedName>
        <fullName evidence="2">Uncharacterized protein</fullName>
    </submittedName>
</protein>
<dbReference type="EMBL" id="WTXG01000029">
    <property type="protein sequence ID" value="KAI0298351.1"/>
    <property type="molecule type" value="Genomic_DNA"/>
</dbReference>
<gene>
    <name evidence="2" type="ORF">B0F90DRAFT_1669085</name>
</gene>
<evidence type="ECO:0000256" key="1">
    <source>
        <dbReference type="SAM" id="MobiDB-lite"/>
    </source>
</evidence>
<dbReference type="Proteomes" id="UP001203297">
    <property type="component" value="Unassembled WGS sequence"/>
</dbReference>
<proteinExistence type="predicted"/>
<keyword evidence="3" id="KW-1185">Reference proteome</keyword>
<sequence length="159" mass="17776">MFFSERSRQKRRALRGSSTPRIPTSLSNTNSRENVGYTIRYSGARGKGITAEFQLGKWKCLGVDYESGCLSKIFLEEVCQPPPERVGIWQGRLGTAEHYFTIPVVQIGSSSLSLVDVVLYICRTTLFRSGFLWHGAKCDPGSFLTVGRHLKTTKKPVTN</sequence>
<organism evidence="2 3">
    <name type="scientific">Multifurca ochricompacta</name>
    <dbReference type="NCBI Taxonomy" id="376703"/>
    <lineage>
        <taxon>Eukaryota</taxon>
        <taxon>Fungi</taxon>
        <taxon>Dikarya</taxon>
        <taxon>Basidiomycota</taxon>
        <taxon>Agaricomycotina</taxon>
        <taxon>Agaricomycetes</taxon>
        <taxon>Russulales</taxon>
        <taxon>Russulaceae</taxon>
        <taxon>Multifurca</taxon>
    </lineage>
</organism>
<evidence type="ECO:0000313" key="2">
    <source>
        <dbReference type="EMBL" id="KAI0298351.1"/>
    </source>
</evidence>
<feature type="compositionally biased region" description="Polar residues" evidence="1">
    <location>
        <begin position="16"/>
        <end position="29"/>
    </location>
</feature>
<dbReference type="AlphaFoldDB" id="A0AAD4M1C7"/>
<name>A0AAD4M1C7_9AGAM</name>
<evidence type="ECO:0000313" key="3">
    <source>
        <dbReference type="Proteomes" id="UP001203297"/>
    </source>
</evidence>
<reference evidence="2" key="1">
    <citation type="journal article" date="2022" name="New Phytol.">
        <title>Evolutionary transition to the ectomycorrhizal habit in the genomes of a hyperdiverse lineage of mushroom-forming fungi.</title>
        <authorList>
            <person name="Looney B."/>
            <person name="Miyauchi S."/>
            <person name="Morin E."/>
            <person name="Drula E."/>
            <person name="Courty P.E."/>
            <person name="Kohler A."/>
            <person name="Kuo A."/>
            <person name="LaButti K."/>
            <person name="Pangilinan J."/>
            <person name="Lipzen A."/>
            <person name="Riley R."/>
            <person name="Andreopoulos W."/>
            <person name="He G."/>
            <person name="Johnson J."/>
            <person name="Nolan M."/>
            <person name="Tritt A."/>
            <person name="Barry K.W."/>
            <person name="Grigoriev I.V."/>
            <person name="Nagy L.G."/>
            <person name="Hibbett D."/>
            <person name="Henrissat B."/>
            <person name="Matheny P.B."/>
            <person name="Labbe J."/>
            <person name="Martin F.M."/>
        </authorList>
    </citation>
    <scope>NUCLEOTIDE SEQUENCE</scope>
    <source>
        <strain evidence="2">BPL690</strain>
    </source>
</reference>